<sequence>VFCAPSRKFKILTIPNLLGLRKLTNIGFAKKRNGHKVYAKSMFDLFSLYYLKNLKY</sequence>
<gene>
    <name evidence="1" type="ORF">MUK42_13492</name>
</gene>
<proteinExistence type="predicted"/>
<evidence type="ECO:0000313" key="1">
    <source>
        <dbReference type="EMBL" id="URE08721.1"/>
    </source>
</evidence>
<feature type="non-terminal residue" evidence="1">
    <location>
        <position position="1"/>
    </location>
</feature>
<keyword evidence="2" id="KW-1185">Reference proteome</keyword>
<reference evidence="1" key="1">
    <citation type="submission" date="2022-05" db="EMBL/GenBank/DDBJ databases">
        <title>The Musa troglodytarum L. genome provides insights into the mechanism of non-climacteric behaviour and enrichment of carotenoids.</title>
        <authorList>
            <person name="Wang J."/>
        </authorList>
    </citation>
    <scope>NUCLEOTIDE SEQUENCE</scope>
    <source>
        <tissue evidence="1">Leaf</tissue>
    </source>
</reference>
<dbReference type="EMBL" id="CP097508">
    <property type="protein sequence ID" value="URE08721.1"/>
    <property type="molecule type" value="Genomic_DNA"/>
</dbReference>
<organism evidence="1 2">
    <name type="scientific">Musa troglodytarum</name>
    <name type="common">fe'i banana</name>
    <dbReference type="NCBI Taxonomy" id="320322"/>
    <lineage>
        <taxon>Eukaryota</taxon>
        <taxon>Viridiplantae</taxon>
        <taxon>Streptophyta</taxon>
        <taxon>Embryophyta</taxon>
        <taxon>Tracheophyta</taxon>
        <taxon>Spermatophyta</taxon>
        <taxon>Magnoliopsida</taxon>
        <taxon>Liliopsida</taxon>
        <taxon>Zingiberales</taxon>
        <taxon>Musaceae</taxon>
        <taxon>Musa</taxon>
    </lineage>
</organism>
<name>A0A9E7K8V8_9LILI</name>
<dbReference type="Proteomes" id="UP001055439">
    <property type="component" value="Chromosome 6"/>
</dbReference>
<protein>
    <submittedName>
        <fullName evidence="1">Uncharacterized protein</fullName>
    </submittedName>
</protein>
<accession>A0A9E7K8V8</accession>
<dbReference type="AlphaFoldDB" id="A0A9E7K8V8"/>
<evidence type="ECO:0000313" key="2">
    <source>
        <dbReference type="Proteomes" id="UP001055439"/>
    </source>
</evidence>